<dbReference type="Pfam" id="PF06835">
    <property type="entry name" value="LptC"/>
    <property type="match status" value="1"/>
</dbReference>
<dbReference type="PATRIC" id="fig|707241.3.peg.18"/>
<proteinExistence type="predicted"/>
<evidence type="ECO:0008006" key="4">
    <source>
        <dbReference type="Google" id="ProtNLM"/>
    </source>
</evidence>
<evidence type="ECO:0000313" key="2">
    <source>
        <dbReference type="EMBL" id="AEH77305.1"/>
    </source>
</evidence>
<dbReference type="HOGENOM" id="CLU_093446_1_0_5"/>
<dbReference type="KEGG" id="smx:SM11_chr0017"/>
<evidence type="ECO:0000256" key="1">
    <source>
        <dbReference type="SAM" id="Phobius"/>
    </source>
</evidence>
<feature type="transmembrane region" description="Helical" evidence="1">
    <location>
        <begin position="55"/>
        <end position="78"/>
    </location>
</feature>
<dbReference type="InterPro" id="IPR010664">
    <property type="entry name" value="LipoPS_assembly_LptC-rel"/>
</dbReference>
<dbReference type="Proteomes" id="UP000009045">
    <property type="component" value="Chromosome"/>
</dbReference>
<organism evidence="2 3">
    <name type="scientific">Sinorhizobium meliloti (strain SM11)</name>
    <dbReference type="NCBI Taxonomy" id="707241"/>
    <lineage>
        <taxon>Bacteria</taxon>
        <taxon>Pseudomonadati</taxon>
        <taxon>Pseudomonadota</taxon>
        <taxon>Alphaproteobacteria</taxon>
        <taxon>Hyphomicrobiales</taxon>
        <taxon>Rhizobiaceae</taxon>
        <taxon>Sinorhizobium/Ensifer group</taxon>
        <taxon>Sinorhizobium</taxon>
    </lineage>
</organism>
<evidence type="ECO:0000313" key="3">
    <source>
        <dbReference type="Proteomes" id="UP000009045"/>
    </source>
</evidence>
<gene>
    <name evidence="2" type="ordered locus">SM11_chr0017</name>
</gene>
<keyword evidence="1" id="KW-0472">Membrane</keyword>
<name>F7X5T7_SINMM</name>
<dbReference type="AlphaFoldDB" id="F7X5T7"/>
<accession>F7X5T7</accession>
<dbReference type="EMBL" id="CP001830">
    <property type="protein sequence ID" value="AEH77305.1"/>
    <property type="molecule type" value="Genomic_DNA"/>
</dbReference>
<reference evidence="2 3" key="1">
    <citation type="journal article" date="2011" name="J. Biotechnol.">
        <title>The complete genome sequence of the dominant Sinorhizobium meliloti field isolate SM11 extends the S. meliloti pan-genome.</title>
        <authorList>
            <person name="Schneiker-Bekel S."/>
            <person name="Wibberg D."/>
            <person name="Bekel T."/>
            <person name="Blom J."/>
            <person name="Linke B."/>
            <person name="Neuweger H."/>
            <person name="Stiens M."/>
            <person name="Vorholter F.J."/>
            <person name="Weidner S."/>
            <person name="Goesmann A."/>
            <person name="Puhler A."/>
            <person name="Schluter A."/>
        </authorList>
    </citation>
    <scope>NUCLEOTIDE SEQUENCE [LARGE SCALE GENOMIC DNA]</scope>
    <source>
        <strain evidence="2 3">SM11</strain>
    </source>
</reference>
<keyword evidence="1" id="KW-1133">Transmembrane helix</keyword>
<protein>
    <recommendedName>
        <fullName evidence="4">LPS export ABC transporter periplasmic protein LptC</fullName>
    </recommendedName>
</protein>
<sequence length="240" mass="26137">MYMCPSDCPRSDETDRLLMLNEARSPAIFADVGTSSADAYASAARHSARVRRLKVMLPLIAGAVALIFVTVSFVRAFLPEELQLETATIENGKIVMQNPAISGRNKQDISYSMKAQRALQDIANPNLITLETIHAEMPVNDTLIATVDATSGIYDRGANTLDMNAPFTISMNNGVNADFQSAYLDINAGEMETKHPIAISMKGGSIIAQKLRMTDKGRVVTFEGMVRVNIEPSAIRKNAK</sequence>
<keyword evidence="1" id="KW-0812">Transmembrane</keyword>